<keyword evidence="2" id="KW-0813">Transport</keyword>
<dbReference type="GO" id="GO:1904680">
    <property type="term" value="F:peptide transmembrane transporter activity"/>
    <property type="evidence" value="ECO:0007669"/>
    <property type="project" value="TreeGrafter"/>
</dbReference>
<evidence type="ECO:0000313" key="5">
    <source>
        <dbReference type="EMBL" id="SVE39446.1"/>
    </source>
</evidence>
<protein>
    <recommendedName>
        <fullName evidence="4">Solute-binding protein family 5 domain-containing protein</fullName>
    </recommendedName>
</protein>
<accession>A0A383D4I1</accession>
<dbReference type="PANTHER" id="PTHR30290">
    <property type="entry name" value="PERIPLASMIC BINDING COMPONENT OF ABC TRANSPORTER"/>
    <property type="match status" value="1"/>
</dbReference>
<dbReference type="SUPFAM" id="SSF53850">
    <property type="entry name" value="Periplasmic binding protein-like II"/>
    <property type="match status" value="1"/>
</dbReference>
<evidence type="ECO:0000259" key="4">
    <source>
        <dbReference type="Pfam" id="PF00496"/>
    </source>
</evidence>
<feature type="domain" description="Solute-binding protein family 5" evidence="4">
    <location>
        <begin position="8"/>
        <end position="236"/>
    </location>
</feature>
<sequence length="237" mass="26939">VDDPTHPSTITFHLRRDVYWHDGVRTDANDVAFTYRVVTDPETAYPNAAFWDHYVGGAEGIEVVDSFTVRVRLSPHAEYLDPWTGVSIMPRHLLEGVPVSQLKQHPYGTQCPVGNGPFVFVEHRPQESWTFKTNPAFPTGLGGRPYVDRYVYRVIPEQATLLTDLLTENIDVYLAPRADQVSEIIRSEDLDLLRSVSRSYTLVAWNARRPQLADARVRRAMTLGTNRHEIVEAQLRG</sequence>
<evidence type="ECO:0000256" key="3">
    <source>
        <dbReference type="ARBA" id="ARBA00022729"/>
    </source>
</evidence>
<evidence type="ECO:0000256" key="1">
    <source>
        <dbReference type="ARBA" id="ARBA00005695"/>
    </source>
</evidence>
<proteinExistence type="inferred from homology"/>
<evidence type="ECO:0000256" key="2">
    <source>
        <dbReference type="ARBA" id="ARBA00022448"/>
    </source>
</evidence>
<gene>
    <name evidence="5" type="ORF">METZ01_LOCUS492300</name>
</gene>
<dbReference type="EMBL" id="UINC01214285">
    <property type="protein sequence ID" value="SVE39446.1"/>
    <property type="molecule type" value="Genomic_DNA"/>
</dbReference>
<dbReference type="Gene3D" id="3.40.190.10">
    <property type="entry name" value="Periplasmic binding protein-like II"/>
    <property type="match status" value="1"/>
</dbReference>
<name>A0A383D4I1_9ZZZZ</name>
<dbReference type="GO" id="GO:0015833">
    <property type="term" value="P:peptide transport"/>
    <property type="evidence" value="ECO:0007669"/>
    <property type="project" value="TreeGrafter"/>
</dbReference>
<dbReference type="InterPro" id="IPR039424">
    <property type="entry name" value="SBP_5"/>
</dbReference>
<feature type="non-terminal residue" evidence="5">
    <location>
        <position position="1"/>
    </location>
</feature>
<keyword evidence="3" id="KW-0732">Signal</keyword>
<dbReference type="Pfam" id="PF00496">
    <property type="entry name" value="SBP_bac_5"/>
    <property type="match status" value="1"/>
</dbReference>
<dbReference type="Gene3D" id="3.10.105.10">
    <property type="entry name" value="Dipeptide-binding Protein, Domain 3"/>
    <property type="match status" value="1"/>
</dbReference>
<dbReference type="InterPro" id="IPR000914">
    <property type="entry name" value="SBP_5_dom"/>
</dbReference>
<comment type="similarity">
    <text evidence="1">Belongs to the bacterial solute-binding protein 5 family.</text>
</comment>
<organism evidence="5">
    <name type="scientific">marine metagenome</name>
    <dbReference type="NCBI Taxonomy" id="408172"/>
    <lineage>
        <taxon>unclassified sequences</taxon>
        <taxon>metagenomes</taxon>
        <taxon>ecological metagenomes</taxon>
    </lineage>
</organism>
<dbReference type="AlphaFoldDB" id="A0A383D4I1"/>
<dbReference type="PANTHER" id="PTHR30290:SF9">
    <property type="entry name" value="OLIGOPEPTIDE-BINDING PROTEIN APPA"/>
    <property type="match status" value="1"/>
</dbReference>
<dbReference type="Gene3D" id="3.90.76.10">
    <property type="entry name" value="Dipeptide-binding Protein, Domain 1"/>
    <property type="match status" value="1"/>
</dbReference>
<feature type="non-terminal residue" evidence="5">
    <location>
        <position position="237"/>
    </location>
</feature>
<reference evidence="5" key="1">
    <citation type="submission" date="2018-05" db="EMBL/GenBank/DDBJ databases">
        <authorList>
            <person name="Lanie J.A."/>
            <person name="Ng W.-L."/>
            <person name="Kazmierczak K.M."/>
            <person name="Andrzejewski T.M."/>
            <person name="Davidsen T.M."/>
            <person name="Wayne K.J."/>
            <person name="Tettelin H."/>
            <person name="Glass J.I."/>
            <person name="Rusch D."/>
            <person name="Podicherti R."/>
            <person name="Tsui H.-C.T."/>
            <person name="Winkler M.E."/>
        </authorList>
    </citation>
    <scope>NUCLEOTIDE SEQUENCE</scope>
</reference>